<keyword evidence="1" id="KW-0677">Repeat</keyword>
<evidence type="ECO:0000313" key="6">
    <source>
        <dbReference type="Proteomes" id="UP000199341"/>
    </source>
</evidence>
<sequence length="247" mass="27355">MKHRIVGSVMTGDVVKVREQTPFKEVATLLDAHRISGLPVVDDDDKVVGVISETDLILRQAQAEDDGEPPRRHRPLLTRTARTTAAKALALTAGELMSTPPVTVRAQDSLAHSARLMAARHVERLPVLDEEDRLVGIVTRRDLLTVFLRPDEEIRRDIVKEILVESLWLPPQAVGVSVEDGVVTLEGRLERESEVLVAGRMTARIDGVVAVRNHLTARFVDSAPPAPPEVHGIADEWLQRPRHTTQH</sequence>
<dbReference type="Gene3D" id="3.30.1340.30">
    <property type="match status" value="1"/>
</dbReference>
<dbReference type="InterPro" id="IPR000644">
    <property type="entry name" value="CBS_dom"/>
</dbReference>
<proteinExistence type="predicted"/>
<name>A0A1H0NCU2_9ACTN</name>
<dbReference type="SMART" id="SM00116">
    <property type="entry name" value="CBS"/>
    <property type="match status" value="2"/>
</dbReference>
<evidence type="ECO:0000313" key="5">
    <source>
        <dbReference type="EMBL" id="SDO90130.1"/>
    </source>
</evidence>
<protein>
    <submittedName>
        <fullName evidence="5">BON domain-containing protein</fullName>
    </submittedName>
</protein>
<dbReference type="InterPro" id="IPR046342">
    <property type="entry name" value="CBS_dom_sf"/>
</dbReference>
<keyword evidence="6" id="KW-1185">Reference proteome</keyword>
<accession>A0A1H0NCU2</accession>
<feature type="domain" description="CBS" evidence="4">
    <location>
        <begin position="97"/>
        <end position="153"/>
    </location>
</feature>
<evidence type="ECO:0000256" key="1">
    <source>
        <dbReference type="ARBA" id="ARBA00022737"/>
    </source>
</evidence>
<dbReference type="STRING" id="310781.SAMN05216259_11410"/>
<dbReference type="PANTHER" id="PTHR48108">
    <property type="entry name" value="CBS DOMAIN-CONTAINING PROTEIN CBSX2, CHLOROPLASTIC"/>
    <property type="match status" value="1"/>
</dbReference>
<dbReference type="Pfam" id="PF00571">
    <property type="entry name" value="CBS"/>
    <property type="match status" value="2"/>
</dbReference>
<evidence type="ECO:0000256" key="2">
    <source>
        <dbReference type="PROSITE-ProRule" id="PRU00703"/>
    </source>
</evidence>
<dbReference type="AlphaFoldDB" id="A0A1H0NCU2"/>
<dbReference type="SUPFAM" id="SSF54631">
    <property type="entry name" value="CBS-domain pair"/>
    <property type="match status" value="1"/>
</dbReference>
<dbReference type="PANTHER" id="PTHR48108:SF6">
    <property type="entry name" value="CBS DOMAIN-CONTAINING PROTEIN CBSX1, CHLOROPLASTIC"/>
    <property type="match status" value="1"/>
</dbReference>
<dbReference type="EMBL" id="FNIE01000014">
    <property type="protein sequence ID" value="SDO90130.1"/>
    <property type="molecule type" value="Genomic_DNA"/>
</dbReference>
<dbReference type="PROSITE" id="PS50914">
    <property type="entry name" value="BON"/>
    <property type="match status" value="1"/>
</dbReference>
<feature type="domain" description="CBS" evidence="4">
    <location>
        <begin position="10"/>
        <end position="67"/>
    </location>
</feature>
<dbReference type="Gene3D" id="3.10.580.10">
    <property type="entry name" value="CBS-domain"/>
    <property type="match status" value="1"/>
</dbReference>
<keyword evidence="2" id="KW-0129">CBS domain</keyword>
<dbReference type="OrthoDB" id="2111978at2"/>
<dbReference type="RefSeq" id="WP_093787213.1">
    <property type="nucleotide sequence ID" value="NZ_FNIE01000014.1"/>
</dbReference>
<evidence type="ECO:0000259" key="4">
    <source>
        <dbReference type="PROSITE" id="PS51371"/>
    </source>
</evidence>
<dbReference type="InterPro" id="IPR017080">
    <property type="entry name" value="UCP036990_CBS_BON"/>
</dbReference>
<dbReference type="Pfam" id="PF04972">
    <property type="entry name" value="BON"/>
    <property type="match status" value="1"/>
</dbReference>
<dbReference type="PROSITE" id="PS51371">
    <property type="entry name" value="CBS"/>
    <property type="match status" value="2"/>
</dbReference>
<reference evidence="5 6" key="1">
    <citation type="submission" date="2016-10" db="EMBL/GenBank/DDBJ databases">
        <authorList>
            <person name="de Groot N.N."/>
        </authorList>
    </citation>
    <scope>NUCLEOTIDE SEQUENCE [LARGE SCALE GENOMIC DNA]</scope>
    <source>
        <strain evidence="5 6">CGMCC 4.2022</strain>
    </source>
</reference>
<dbReference type="InterPro" id="IPR007055">
    <property type="entry name" value="BON_dom"/>
</dbReference>
<dbReference type="PIRSF" id="PIRSF036990">
    <property type="entry name" value="UCP036990_CBS_BON"/>
    <property type="match status" value="1"/>
</dbReference>
<evidence type="ECO:0000259" key="3">
    <source>
        <dbReference type="PROSITE" id="PS50914"/>
    </source>
</evidence>
<feature type="domain" description="BON" evidence="3">
    <location>
        <begin position="151"/>
        <end position="219"/>
    </location>
</feature>
<gene>
    <name evidence="5" type="ORF">SAMN05216259_11410</name>
</gene>
<dbReference type="Proteomes" id="UP000199341">
    <property type="component" value="Unassembled WGS sequence"/>
</dbReference>
<dbReference type="InterPro" id="IPR051462">
    <property type="entry name" value="CBS_domain-containing"/>
</dbReference>
<organism evidence="5 6">
    <name type="scientific">Actinacidiphila guanduensis</name>
    <dbReference type="NCBI Taxonomy" id="310781"/>
    <lineage>
        <taxon>Bacteria</taxon>
        <taxon>Bacillati</taxon>
        <taxon>Actinomycetota</taxon>
        <taxon>Actinomycetes</taxon>
        <taxon>Kitasatosporales</taxon>
        <taxon>Streptomycetaceae</taxon>
        <taxon>Actinacidiphila</taxon>
    </lineage>
</organism>